<dbReference type="OrthoDB" id="506431at2759"/>
<evidence type="ECO:0000313" key="2">
    <source>
        <dbReference type="EMBL" id="CAH0049666.1"/>
    </source>
</evidence>
<proteinExistence type="predicted"/>
<accession>A0A9N9Z669</accession>
<feature type="region of interest" description="Disordered" evidence="1">
    <location>
        <begin position="28"/>
        <end position="116"/>
    </location>
</feature>
<keyword evidence="3" id="KW-1185">Reference proteome</keyword>
<feature type="compositionally biased region" description="Basic residues" evidence="1">
    <location>
        <begin position="380"/>
        <end position="392"/>
    </location>
</feature>
<reference evidence="2" key="1">
    <citation type="submission" date="2021-10" db="EMBL/GenBank/DDBJ databases">
        <authorList>
            <person name="Piombo E."/>
        </authorList>
    </citation>
    <scope>NUCLEOTIDE SEQUENCE</scope>
</reference>
<feature type="region of interest" description="Disordered" evidence="1">
    <location>
        <begin position="288"/>
        <end position="404"/>
    </location>
</feature>
<dbReference type="Proteomes" id="UP000775872">
    <property type="component" value="Unassembled WGS sequence"/>
</dbReference>
<feature type="compositionally biased region" description="Basic and acidic residues" evidence="1">
    <location>
        <begin position="33"/>
        <end position="52"/>
    </location>
</feature>
<organism evidence="2 3">
    <name type="scientific">Clonostachys solani</name>
    <dbReference type="NCBI Taxonomy" id="160281"/>
    <lineage>
        <taxon>Eukaryota</taxon>
        <taxon>Fungi</taxon>
        <taxon>Dikarya</taxon>
        <taxon>Ascomycota</taxon>
        <taxon>Pezizomycotina</taxon>
        <taxon>Sordariomycetes</taxon>
        <taxon>Hypocreomycetidae</taxon>
        <taxon>Hypocreales</taxon>
        <taxon>Bionectriaceae</taxon>
        <taxon>Clonostachys</taxon>
    </lineage>
</organism>
<evidence type="ECO:0000313" key="3">
    <source>
        <dbReference type="Proteomes" id="UP000775872"/>
    </source>
</evidence>
<evidence type="ECO:0008006" key="4">
    <source>
        <dbReference type="Google" id="ProtNLM"/>
    </source>
</evidence>
<protein>
    <recommendedName>
        <fullName evidence="4">Signal peptide-containing protein</fullName>
    </recommendedName>
</protein>
<dbReference type="EMBL" id="CABFOC020000035">
    <property type="protein sequence ID" value="CAH0049666.1"/>
    <property type="molecule type" value="Genomic_DNA"/>
</dbReference>
<dbReference type="AlphaFoldDB" id="A0A9N9Z669"/>
<gene>
    <name evidence="2" type="ORF">CSOL1703_00001624</name>
</gene>
<evidence type="ECO:0000256" key="1">
    <source>
        <dbReference type="SAM" id="MobiDB-lite"/>
    </source>
</evidence>
<name>A0A9N9Z669_9HYPO</name>
<sequence>MSFPIAFQSAVFYVIACTPCAKIRHRHKVKERAKKEREEKEKIHMEQPDLYRHPSPFNTNPYWHEEMSMGPSLPKKSSSKNSSQRGLTSSGRDSEVLSVSDRTNGADSRINFGEPVHVVTSADEDDHWNRRHGYQREDEELWGQWPGHRLKDAFSKARNSAGKLIESTMGVEKEVTDQERRDFYFAPKNPPVNDYHPPVVSSKIPNRNAHQWMLQPPPSAKVMEGKIPVSRAASSGSRSSGFTGGGDDVRLSRVVQERLVKEKLVKEKLMKQTSPTEAELIESLFVTRSSRSQSLRRSRSLSLDDVEESVERPFERRQSHKIRPVTNPSSELDSDDDTMPTAKPRPLSHLGYHGHAIQRPKLDTIVSTESDSSARLPRNTSRRQKPSKLKIRTRSDSPVNDDSE</sequence>
<comment type="caution">
    <text evidence="2">The sequence shown here is derived from an EMBL/GenBank/DDBJ whole genome shotgun (WGS) entry which is preliminary data.</text>
</comment>